<protein>
    <recommendedName>
        <fullName evidence="3">RNA helicase</fullName>
        <ecNumber evidence="3">3.6.4.13</ecNumber>
    </recommendedName>
</protein>
<keyword evidence="6" id="KW-0347">Helicase</keyword>
<dbReference type="GO" id="GO:0003724">
    <property type="term" value="F:RNA helicase activity"/>
    <property type="evidence" value="ECO:0007669"/>
    <property type="project" value="UniProtKB-EC"/>
</dbReference>
<evidence type="ECO:0000256" key="3">
    <source>
        <dbReference type="ARBA" id="ARBA00012552"/>
    </source>
</evidence>
<dbReference type="InterPro" id="IPR011545">
    <property type="entry name" value="DEAD/DEAH_box_helicase_dom"/>
</dbReference>
<dbReference type="CDD" id="cd18787">
    <property type="entry name" value="SF2_C_DEAD"/>
    <property type="match status" value="1"/>
</dbReference>
<keyword evidence="4" id="KW-0547">Nucleotide-binding</keyword>
<keyword evidence="9" id="KW-0539">Nucleus</keyword>
<evidence type="ECO:0000256" key="9">
    <source>
        <dbReference type="ARBA" id="ARBA00023242"/>
    </source>
</evidence>
<dbReference type="InterPro" id="IPR050079">
    <property type="entry name" value="DEAD_box_RNA_helicase"/>
</dbReference>
<feature type="compositionally biased region" description="Low complexity" evidence="13">
    <location>
        <begin position="822"/>
        <end position="832"/>
    </location>
</feature>
<evidence type="ECO:0000256" key="8">
    <source>
        <dbReference type="ARBA" id="ARBA00022884"/>
    </source>
</evidence>
<dbReference type="Gene3D" id="3.40.50.300">
    <property type="entry name" value="P-loop containing nucleotide triphosphate hydrolases"/>
    <property type="match status" value="2"/>
</dbReference>
<feature type="compositionally biased region" description="Basic and acidic residues" evidence="13">
    <location>
        <begin position="760"/>
        <end position="807"/>
    </location>
</feature>
<keyword evidence="7" id="KW-0067">ATP-binding</keyword>
<feature type="non-terminal residue" evidence="17">
    <location>
        <position position="832"/>
    </location>
</feature>
<evidence type="ECO:0000259" key="16">
    <source>
        <dbReference type="PROSITE" id="PS51195"/>
    </source>
</evidence>
<dbReference type="EC" id="3.6.4.13" evidence="3"/>
<reference evidence="17" key="1">
    <citation type="journal article" date="2021" name="Mol. Ecol. Resour.">
        <title>Phylogenomic analyses of the genus Drosophila reveals genomic signals of climate adaptation.</title>
        <authorList>
            <person name="Li F."/>
            <person name="Rane R.V."/>
            <person name="Luria V."/>
            <person name="Xiong Z."/>
            <person name="Chen J."/>
            <person name="Li Z."/>
            <person name="Catullo R.A."/>
            <person name="Griffin P.C."/>
            <person name="Schiffer M."/>
            <person name="Pearce S."/>
            <person name="Lee S.F."/>
            <person name="McElroy K."/>
            <person name="Stocker A."/>
            <person name="Shirriffs J."/>
            <person name="Cockerell F."/>
            <person name="Coppin C."/>
            <person name="Sgro C.M."/>
            <person name="Karger A."/>
            <person name="Cain J.W."/>
            <person name="Weber J.A."/>
            <person name="Santpere G."/>
            <person name="Kirschner M.W."/>
            <person name="Hoffmann A.A."/>
            <person name="Oakeshott J.G."/>
            <person name="Zhang G."/>
        </authorList>
    </citation>
    <scope>NUCLEOTIDE SEQUENCE</scope>
    <source>
        <strain evidence="17">BGI-SZ-2011g</strain>
    </source>
</reference>
<evidence type="ECO:0000256" key="4">
    <source>
        <dbReference type="ARBA" id="ARBA00022741"/>
    </source>
</evidence>
<keyword evidence="8" id="KW-0694">RNA-binding</keyword>
<evidence type="ECO:0000256" key="13">
    <source>
        <dbReference type="SAM" id="MobiDB-lite"/>
    </source>
</evidence>
<dbReference type="InterPro" id="IPR014014">
    <property type="entry name" value="RNA_helicase_DEAD_Q_motif"/>
</dbReference>
<dbReference type="InterPro" id="IPR000629">
    <property type="entry name" value="RNA-helicase_DEAD-box_CS"/>
</dbReference>
<dbReference type="InterPro" id="IPR012541">
    <property type="entry name" value="DBP10_C"/>
</dbReference>
<dbReference type="GO" id="GO:0003723">
    <property type="term" value="F:RNA binding"/>
    <property type="evidence" value="ECO:0007669"/>
    <property type="project" value="UniProtKB-KW"/>
</dbReference>
<evidence type="ECO:0000313" key="18">
    <source>
        <dbReference type="Proteomes" id="UP001200034"/>
    </source>
</evidence>
<dbReference type="AlphaFoldDB" id="A0AAD4JX32"/>
<feature type="coiled-coil region" evidence="12">
    <location>
        <begin position="498"/>
        <end position="525"/>
    </location>
</feature>
<dbReference type="Proteomes" id="UP001200034">
    <property type="component" value="Unassembled WGS sequence"/>
</dbReference>
<evidence type="ECO:0000256" key="11">
    <source>
        <dbReference type="PROSITE-ProRule" id="PRU00552"/>
    </source>
</evidence>
<evidence type="ECO:0000256" key="12">
    <source>
        <dbReference type="SAM" id="Coils"/>
    </source>
</evidence>
<feature type="domain" description="Helicase ATP-binding" evidence="14">
    <location>
        <begin position="70"/>
        <end position="242"/>
    </location>
</feature>
<dbReference type="PANTHER" id="PTHR47959:SF8">
    <property type="entry name" value="RNA HELICASE"/>
    <property type="match status" value="1"/>
</dbReference>
<evidence type="ECO:0000256" key="7">
    <source>
        <dbReference type="ARBA" id="ARBA00022840"/>
    </source>
</evidence>
<keyword evidence="5" id="KW-0378">Hydrolase</keyword>
<keyword evidence="18" id="KW-1185">Reference proteome</keyword>
<comment type="subcellular location">
    <subcellularLocation>
        <location evidence="1">Nucleus</location>
        <location evidence="1">Nucleolus</location>
    </subcellularLocation>
</comment>
<gene>
    <name evidence="17" type="ORF">KR093_007392</name>
</gene>
<dbReference type="PROSITE" id="PS51194">
    <property type="entry name" value="HELICASE_CTER"/>
    <property type="match status" value="1"/>
</dbReference>
<keyword evidence="12" id="KW-0175">Coiled coil</keyword>
<dbReference type="GO" id="GO:0005829">
    <property type="term" value="C:cytosol"/>
    <property type="evidence" value="ECO:0007669"/>
    <property type="project" value="TreeGrafter"/>
</dbReference>
<dbReference type="PROSITE" id="PS51195">
    <property type="entry name" value="Q_MOTIF"/>
    <property type="match status" value="1"/>
</dbReference>
<dbReference type="GO" id="GO:0016787">
    <property type="term" value="F:hydrolase activity"/>
    <property type="evidence" value="ECO:0007669"/>
    <property type="project" value="UniProtKB-KW"/>
</dbReference>
<dbReference type="CDD" id="cd17959">
    <property type="entry name" value="DEADc_DDX54"/>
    <property type="match status" value="1"/>
</dbReference>
<dbReference type="FunFam" id="3.40.50.300:FF:000865">
    <property type="entry name" value="ATP-dependent RNA helicase DDX54"/>
    <property type="match status" value="1"/>
</dbReference>
<feature type="region of interest" description="Disordered" evidence="13">
    <location>
        <begin position="1"/>
        <end position="40"/>
    </location>
</feature>
<sequence length="832" mass="94431">QRKKQGDEIPGFPSLEQNASNNSRNDDILKSKPKSKKSGGFQSMGLGFDLIKGITKRGYKVPTPIQRKTIPLILEGRDVVAMAKTGSGKTACFLIPLFEKLQRREPTKGARALILSPTRELAVQTYKFIKELGRFMELKTILVLGGDSMDSQFSAIHTCPDVIVATPGRFLHLCVEMDLKLNSIEYVVFDEADRLFEMGFGEQLNETLHRLPASRQMVMFSATLPKQLVEFARAGLSDPVLIRLDVESKLPDALALKFLYCRPDDRYTALVVLLKYVIPKESQTVVFAGTQHHVELISFILTGAGISNTSVYSSLDPSARKINTAKFASKKVSVLIVTDVAARGIDIPSLDYVVNLHFPGIPKLFVHRVGRCARAGRTGTAYSIFSTDDTAHLLDLHLFLNRPFNINDNSAIGTIPQDLLEEEHLSVTEIKKSHHISGVLRTSENAYKKYLSSRPVASTDANARVKKLKFFALKSLEDFFDAAPVLRQAAEISGKELNDKSKQNVAEAERKLEEEKHDILVKMRNFRPGGTIFELNTTQKSTPFVVMKEKRSQHAEVIEKFRLQREKEEVEEAQRTLDDAAKPQASSTVDDDTINDAFKKVVAPKKRQNMDSLYADKSKKKKRKLQVKDEENYIPYQSADKHTEDGLAINSFERQARNAEFSVVDRSRTQETQHKPGLKKWDRIKKKMVSVQDPRSNKIRTESGAWIPASFKTGRYSEWKEKSKIEEQLQRENADSDDDNFKPLSHAQRYPVGRHARHNAKLELKKRISSNDKEMRRPEQIVKSRMRLEFIKRRHEENTTKKAENRKRSMRKNQRPKPAPPKKAAGGAKRRK</sequence>
<dbReference type="InterPro" id="IPR033517">
    <property type="entry name" value="DDX54/DBP10_DEAD-box_helicase"/>
</dbReference>
<name>A0AAD4JX32_9MUSC</name>
<evidence type="ECO:0000256" key="1">
    <source>
        <dbReference type="ARBA" id="ARBA00004604"/>
    </source>
</evidence>
<feature type="region of interest" description="Disordered" evidence="13">
    <location>
        <begin position="757"/>
        <end position="832"/>
    </location>
</feature>
<dbReference type="GO" id="GO:0010468">
    <property type="term" value="P:regulation of gene expression"/>
    <property type="evidence" value="ECO:0007669"/>
    <property type="project" value="UniProtKB-ARBA"/>
</dbReference>
<dbReference type="PROSITE" id="PS00039">
    <property type="entry name" value="DEAD_ATP_HELICASE"/>
    <property type="match status" value="1"/>
</dbReference>
<evidence type="ECO:0000256" key="10">
    <source>
        <dbReference type="ARBA" id="ARBA00047984"/>
    </source>
</evidence>
<evidence type="ECO:0000313" key="17">
    <source>
        <dbReference type="EMBL" id="KAH8365925.1"/>
    </source>
</evidence>
<dbReference type="GO" id="GO:0005524">
    <property type="term" value="F:ATP binding"/>
    <property type="evidence" value="ECO:0007669"/>
    <property type="project" value="UniProtKB-KW"/>
</dbReference>
<feature type="domain" description="Helicase C-terminal" evidence="15">
    <location>
        <begin position="269"/>
        <end position="420"/>
    </location>
</feature>
<evidence type="ECO:0000259" key="14">
    <source>
        <dbReference type="PROSITE" id="PS51192"/>
    </source>
</evidence>
<dbReference type="GO" id="GO:0005730">
    <property type="term" value="C:nucleolus"/>
    <property type="evidence" value="ECO:0007669"/>
    <property type="project" value="UniProtKB-SubCell"/>
</dbReference>
<feature type="short sequence motif" description="Q motif" evidence="11">
    <location>
        <begin position="39"/>
        <end position="67"/>
    </location>
</feature>
<evidence type="ECO:0000256" key="6">
    <source>
        <dbReference type="ARBA" id="ARBA00022806"/>
    </source>
</evidence>
<dbReference type="PANTHER" id="PTHR47959">
    <property type="entry name" value="ATP-DEPENDENT RNA HELICASE RHLE-RELATED"/>
    <property type="match status" value="1"/>
</dbReference>
<dbReference type="SMART" id="SM01123">
    <property type="entry name" value="DBP10CT"/>
    <property type="match status" value="1"/>
</dbReference>
<dbReference type="Pfam" id="PF00271">
    <property type="entry name" value="Helicase_C"/>
    <property type="match status" value="1"/>
</dbReference>
<dbReference type="InterPro" id="IPR014001">
    <property type="entry name" value="Helicase_ATP-bd"/>
</dbReference>
<evidence type="ECO:0000259" key="15">
    <source>
        <dbReference type="PROSITE" id="PS51194"/>
    </source>
</evidence>
<dbReference type="InterPro" id="IPR001650">
    <property type="entry name" value="Helicase_C-like"/>
</dbReference>
<comment type="caution">
    <text evidence="17">The sequence shown here is derived from an EMBL/GenBank/DDBJ whole genome shotgun (WGS) entry which is preliminary data.</text>
</comment>
<evidence type="ECO:0000256" key="2">
    <source>
        <dbReference type="ARBA" id="ARBA00010379"/>
    </source>
</evidence>
<dbReference type="EMBL" id="JAJJHW010002774">
    <property type="protein sequence ID" value="KAH8365925.1"/>
    <property type="molecule type" value="Genomic_DNA"/>
</dbReference>
<dbReference type="SMART" id="SM00487">
    <property type="entry name" value="DEXDc"/>
    <property type="match status" value="1"/>
</dbReference>
<dbReference type="Pfam" id="PF08147">
    <property type="entry name" value="DBP10CT"/>
    <property type="match status" value="1"/>
</dbReference>
<dbReference type="Pfam" id="PF00270">
    <property type="entry name" value="DEAD"/>
    <property type="match status" value="1"/>
</dbReference>
<comment type="similarity">
    <text evidence="2">Belongs to the DEAD box helicase family. DDX54/DBP10 subfamily.</text>
</comment>
<accession>A0AAD4JX32</accession>
<comment type="catalytic activity">
    <reaction evidence="10">
        <text>ATP + H2O = ADP + phosphate + H(+)</text>
        <dbReference type="Rhea" id="RHEA:13065"/>
        <dbReference type="ChEBI" id="CHEBI:15377"/>
        <dbReference type="ChEBI" id="CHEBI:15378"/>
        <dbReference type="ChEBI" id="CHEBI:30616"/>
        <dbReference type="ChEBI" id="CHEBI:43474"/>
        <dbReference type="ChEBI" id="CHEBI:456216"/>
        <dbReference type="EC" id="3.6.4.13"/>
    </reaction>
</comment>
<proteinExistence type="inferred from homology"/>
<feature type="domain" description="DEAD-box RNA helicase Q" evidence="16">
    <location>
        <begin position="39"/>
        <end position="67"/>
    </location>
</feature>
<feature type="region of interest" description="Disordered" evidence="13">
    <location>
        <begin position="727"/>
        <end position="746"/>
    </location>
</feature>
<dbReference type="SMART" id="SM00490">
    <property type="entry name" value="HELICc"/>
    <property type="match status" value="1"/>
</dbReference>
<dbReference type="SUPFAM" id="SSF52540">
    <property type="entry name" value="P-loop containing nucleoside triphosphate hydrolases"/>
    <property type="match status" value="2"/>
</dbReference>
<dbReference type="InterPro" id="IPR027417">
    <property type="entry name" value="P-loop_NTPase"/>
</dbReference>
<dbReference type="PROSITE" id="PS51192">
    <property type="entry name" value="HELICASE_ATP_BIND_1"/>
    <property type="match status" value="1"/>
</dbReference>
<evidence type="ECO:0000256" key="5">
    <source>
        <dbReference type="ARBA" id="ARBA00022801"/>
    </source>
</evidence>
<organism evidence="17 18">
    <name type="scientific">Drosophila rubida</name>
    <dbReference type="NCBI Taxonomy" id="30044"/>
    <lineage>
        <taxon>Eukaryota</taxon>
        <taxon>Metazoa</taxon>
        <taxon>Ecdysozoa</taxon>
        <taxon>Arthropoda</taxon>
        <taxon>Hexapoda</taxon>
        <taxon>Insecta</taxon>
        <taxon>Pterygota</taxon>
        <taxon>Neoptera</taxon>
        <taxon>Endopterygota</taxon>
        <taxon>Diptera</taxon>
        <taxon>Brachycera</taxon>
        <taxon>Muscomorpha</taxon>
        <taxon>Ephydroidea</taxon>
        <taxon>Drosophilidae</taxon>
        <taxon>Drosophila</taxon>
    </lineage>
</organism>